<sequence>MNLKKAKLMSERKRPGFFTVLKSVRTRAVLSLGVVLGLTSVSTMAFWTDEAVLNTGTIQSGTLDIQLNGANSHAATTFALANMIPGESVAYAVNVNRAANSVAFTYGITGQTSATNAFAQALRFRVYTGSANTQTTTNGVRTQTCTGTELSTSGGVGLVGGTPTSLVTGRAALATPLAVSSTVYTDTICIQASLPSGTGNGAQGLSTTASFSFNATQLS</sequence>
<keyword evidence="2" id="KW-1185">Reference proteome</keyword>
<reference evidence="2" key="1">
    <citation type="submission" date="2017-02" db="EMBL/GenBank/DDBJ databases">
        <authorList>
            <person name="Varghese N."/>
            <person name="Submissions S."/>
        </authorList>
    </citation>
    <scope>NUCLEOTIDE SEQUENCE [LARGE SCALE GENOMIC DNA]</scope>
    <source>
        <strain evidence="2">9H-4</strain>
    </source>
</reference>
<protein>
    <submittedName>
        <fullName evidence="1">SipW-cognate class signal peptide</fullName>
    </submittedName>
</protein>
<gene>
    <name evidence="1" type="ORF">SAMN06295964_2976</name>
</gene>
<dbReference type="EMBL" id="LT796768">
    <property type="protein sequence ID" value="SKB09934.1"/>
    <property type="molecule type" value="Genomic_DNA"/>
</dbReference>
<evidence type="ECO:0000313" key="2">
    <source>
        <dbReference type="Proteomes" id="UP000191040"/>
    </source>
</evidence>
<dbReference type="AlphaFoldDB" id="A0A1T4Z7H3"/>
<organism evidence="1 2">
    <name type="scientific">Aeromicrobium choanae</name>
    <dbReference type="NCBI Taxonomy" id="1736691"/>
    <lineage>
        <taxon>Bacteria</taxon>
        <taxon>Bacillati</taxon>
        <taxon>Actinomycetota</taxon>
        <taxon>Actinomycetes</taxon>
        <taxon>Propionibacteriales</taxon>
        <taxon>Nocardioidaceae</taxon>
        <taxon>Aeromicrobium</taxon>
    </lineage>
</organism>
<dbReference type="Proteomes" id="UP000191040">
    <property type="component" value="Chromosome I"/>
</dbReference>
<accession>A0A1T4Z7H3</accession>
<name>A0A1T4Z7H3_9ACTN</name>
<dbReference type="InterPro" id="IPR023833">
    <property type="entry name" value="Signal_pept_SipW-depend-type"/>
</dbReference>
<proteinExistence type="predicted"/>
<evidence type="ECO:0000313" key="1">
    <source>
        <dbReference type="EMBL" id="SKB09934.1"/>
    </source>
</evidence>
<dbReference type="STRING" id="1736691.SAMN06295964_2976"/>
<dbReference type="OrthoDB" id="4382164at2"/>
<dbReference type="NCBIfam" id="TIGR04088">
    <property type="entry name" value="cognate_SipW"/>
    <property type="match status" value="1"/>
</dbReference>